<organism evidence="3 4">
    <name type="scientific">Candidatus Curtissbacteria bacterium RIFCSPHIGHO2_02_FULL_40_16b</name>
    <dbReference type="NCBI Taxonomy" id="1797714"/>
    <lineage>
        <taxon>Bacteria</taxon>
        <taxon>Candidatus Curtissiibacteriota</taxon>
    </lineage>
</organism>
<dbReference type="GO" id="GO:0016758">
    <property type="term" value="F:hexosyltransferase activity"/>
    <property type="evidence" value="ECO:0007669"/>
    <property type="project" value="TreeGrafter"/>
</dbReference>
<dbReference type="Proteomes" id="UP000177369">
    <property type="component" value="Unassembled WGS sequence"/>
</dbReference>
<dbReference type="CDD" id="cd03801">
    <property type="entry name" value="GT4_PimA-like"/>
    <property type="match status" value="1"/>
</dbReference>
<dbReference type="Pfam" id="PF00534">
    <property type="entry name" value="Glycos_transf_1"/>
    <property type="match status" value="1"/>
</dbReference>
<evidence type="ECO:0000313" key="3">
    <source>
        <dbReference type="EMBL" id="OGD88890.1"/>
    </source>
</evidence>
<evidence type="ECO:0008006" key="5">
    <source>
        <dbReference type="Google" id="ProtNLM"/>
    </source>
</evidence>
<gene>
    <name evidence="3" type="ORF">A3D04_03770</name>
</gene>
<dbReference type="InterPro" id="IPR028098">
    <property type="entry name" value="Glyco_trans_4-like_N"/>
</dbReference>
<comment type="caution">
    <text evidence="3">The sequence shown here is derived from an EMBL/GenBank/DDBJ whole genome shotgun (WGS) entry which is preliminary data.</text>
</comment>
<dbReference type="PANTHER" id="PTHR45947:SF3">
    <property type="entry name" value="SULFOQUINOVOSYL TRANSFERASE SQD2"/>
    <property type="match status" value="1"/>
</dbReference>
<dbReference type="EMBL" id="MFBD01000017">
    <property type="protein sequence ID" value="OGD88890.1"/>
    <property type="molecule type" value="Genomic_DNA"/>
</dbReference>
<dbReference type="Pfam" id="PF13439">
    <property type="entry name" value="Glyco_transf_4"/>
    <property type="match status" value="1"/>
</dbReference>
<accession>A0A1F5GAL4</accession>
<feature type="domain" description="Glycosyl transferase family 1" evidence="1">
    <location>
        <begin position="194"/>
        <end position="356"/>
    </location>
</feature>
<dbReference type="InterPro" id="IPR001296">
    <property type="entry name" value="Glyco_trans_1"/>
</dbReference>
<reference evidence="3 4" key="1">
    <citation type="journal article" date="2016" name="Nat. Commun.">
        <title>Thousands of microbial genomes shed light on interconnected biogeochemical processes in an aquifer system.</title>
        <authorList>
            <person name="Anantharaman K."/>
            <person name="Brown C.T."/>
            <person name="Hug L.A."/>
            <person name="Sharon I."/>
            <person name="Castelle C.J."/>
            <person name="Probst A.J."/>
            <person name="Thomas B.C."/>
            <person name="Singh A."/>
            <person name="Wilkins M.J."/>
            <person name="Karaoz U."/>
            <person name="Brodie E.L."/>
            <person name="Williams K.H."/>
            <person name="Hubbard S.S."/>
            <person name="Banfield J.F."/>
        </authorList>
    </citation>
    <scope>NUCLEOTIDE SEQUENCE [LARGE SCALE GENOMIC DNA]</scope>
</reference>
<proteinExistence type="predicted"/>
<protein>
    <recommendedName>
        <fullName evidence="5">Glycosyl transferase family 1 domain-containing protein</fullName>
    </recommendedName>
</protein>
<name>A0A1F5GAL4_9BACT</name>
<evidence type="ECO:0000259" key="2">
    <source>
        <dbReference type="Pfam" id="PF13439"/>
    </source>
</evidence>
<evidence type="ECO:0000313" key="4">
    <source>
        <dbReference type="Proteomes" id="UP000177369"/>
    </source>
</evidence>
<dbReference type="Gene3D" id="3.40.50.2000">
    <property type="entry name" value="Glycogen Phosphorylase B"/>
    <property type="match status" value="2"/>
</dbReference>
<dbReference type="InterPro" id="IPR050194">
    <property type="entry name" value="Glycosyltransferase_grp1"/>
</dbReference>
<feature type="domain" description="Glycosyltransferase subfamily 4-like N-terminal" evidence="2">
    <location>
        <begin position="27"/>
        <end position="186"/>
    </location>
</feature>
<sequence>MSERRKANPENLKVGLFSAYAMDGVNGGVQENIYETRSFLESLGHEVYVFSPQNGPPEESKRLIHFGTAKPHEHDGSIAYTHTWPPVMPKTIRNLIKSHNLDIANYHEPEVSLPTLELILAAPWLNVVTFHVHNEPKKRYLLYKLITPIFGRKIDARVVISEAVSEAANRYFPGKYYVIPNGVDTQKFNPLNEKVAEFADDKVNILFVGRLEERKGVQHLLRAYAHIPKKHGNTRLIVVGDGQMAGDLKAQATYSGLQNVHFEGKVSDEDLPKYYATAHIFASLATHGESQGVVNLEAMASGLPIIAGDNPGYRTTVTPETGYLLDPKNTQEVAQALKTLIDDRNLRNTMGEAGRKNAKNYDWSQIGGKVLDLFLETLEEKGRL</sequence>
<dbReference type="STRING" id="1797714.A3D04_03770"/>
<dbReference type="PANTHER" id="PTHR45947">
    <property type="entry name" value="SULFOQUINOVOSYL TRANSFERASE SQD2"/>
    <property type="match status" value="1"/>
</dbReference>
<evidence type="ECO:0000259" key="1">
    <source>
        <dbReference type="Pfam" id="PF00534"/>
    </source>
</evidence>
<dbReference type="SUPFAM" id="SSF53756">
    <property type="entry name" value="UDP-Glycosyltransferase/glycogen phosphorylase"/>
    <property type="match status" value="1"/>
</dbReference>
<dbReference type="AlphaFoldDB" id="A0A1F5GAL4"/>